<dbReference type="GO" id="GO:0000149">
    <property type="term" value="F:SNARE binding"/>
    <property type="evidence" value="ECO:0007669"/>
    <property type="project" value="TreeGrafter"/>
</dbReference>
<evidence type="ECO:0000313" key="4">
    <source>
        <dbReference type="EMBL" id="NXA36416.1"/>
    </source>
</evidence>
<gene>
    <name evidence="4" type="primary">Syt13</name>
    <name evidence="4" type="ORF">EUDELE_R11861</name>
</gene>
<feature type="domain" description="C2" evidence="3">
    <location>
        <begin position="288"/>
        <end position="423"/>
    </location>
</feature>
<feature type="non-terminal residue" evidence="4">
    <location>
        <position position="427"/>
    </location>
</feature>
<dbReference type="Pfam" id="PF00168">
    <property type="entry name" value="C2"/>
    <property type="match status" value="2"/>
</dbReference>
<dbReference type="InterPro" id="IPR000008">
    <property type="entry name" value="C2_dom"/>
</dbReference>
<dbReference type="GO" id="GO:0048791">
    <property type="term" value="P:calcium ion-regulated exocytosis of neurotransmitter"/>
    <property type="evidence" value="ECO:0007669"/>
    <property type="project" value="TreeGrafter"/>
</dbReference>
<dbReference type="PROSITE" id="PS50004">
    <property type="entry name" value="C2"/>
    <property type="match status" value="2"/>
</dbReference>
<feature type="non-terminal residue" evidence="4">
    <location>
        <position position="1"/>
    </location>
</feature>
<evidence type="ECO:0000256" key="2">
    <source>
        <dbReference type="SAM" id="SignalP"/>
    </source>
</evidence>
<sequence length="427" mass="48109">MVLSAPVIALGATLGTATSILALCGLTCFCKCKQPGKGISEKDQDEDMENAKPSVLQPVQQFSVKKTAEPVQPRALLKFPNIYGPKPVVTSPEIVNYTQYSLKTTEEPATGKHPGLDENRVKIQVNEELFVLPQNGVVKDVCVTEHLNPERAASCNQVPELRYSLAYDRQKAELRVALLEGKRQRFFYYTGCHCYVLGSLMSKSGITEAQTELKKKTLHTLWEEVLLFPLPEEELPEGTLTLTLRNCDKFSRHSIVGELKLSLANMEDSFGVAQWERLKLPEKEPSTGHGEVLLSISYLPAANRLLVVIIKAKNLHSKQLKDLLGNDVSVKVTLRHQSLKLKKKQTKRAKHKINPVWNEMIMFEVPHELLRSSSVELEMLSQDGVGQSHTLGKCSLGLHVEGTERNHWEEMLRNPRRQIAMWHQLHM</sequence>
<dbReference type="SUPFAM" id="SSF49562">
    <property type="entry name" value="C2 domain (Calcium/lipid-binding domain, CaLB)"/>
    <property type="match status" value="2"/>
</dbReference>
<feature type="signal peptide" evidence="2">
    <location>
        <begin position="1"/>
        <end position="17"/>
    </location>
</feature>
<dbReference type="AlphaFoldDB" id="A0A7K7V745"/>
<dbReference type="GO" id="GO:0030276">
    <property type="term" value="F:clathrin binding"/>
    <property type="evidence" value="ECO:0007669"/>
    <property type="project" value="TreeGrafter"/>
</dbReference>
<name>A0A7K7V745_EUDEL</name>
<accession>A0A7K7V745</accession>
<reference evidence="4 5" key="1">
    <citation type="submission" date="2019-09" db="EMBL/GenBank/DDBJ databases">
        <title>Bird 10,000 Genomes (B10K) Project - Family phase.</title>
        <authorList>
            <person name="Zhang G."/>
        </authorList>
    </citation>
    <scope>NUCLEOTIDE SEQUENCE [LARGE SCALE GENOMIC DNA]</scope>
    <source>
        <strain evidence="4">B10K-LSUMZ-16893</strain>
    </source>
</reference>
<dbReference type="EMBL" id="VZSX01000047">
    <property type="protein sequence ID" value="NXA36416.1"/>
    <property type="molecule type" value="Genomic_DNA"/>
</dbReference>
<feature type="chain" id="PRO_5029902071" evidence="2">
    <location>
        <begin position="18"/>
        <end position="427"/>
    </location>
</feature>
<comment type="caution">
    <text evidence="4">The sequence shown here is derived from an EMBL/GenBank/DDBJ whole genome shotgun (WGS) entry which is preliminary data.</text>
</comment>
<keyword evidence="2" id="KW-0732">Signal</keyword>
<dbReference type="GO" id="GO:0048488">
    <property type="term" value="P:synaptic vesicle endocytosis"/>
    <property type="evidence" value="ECO:0007669"/>
    <property type="project" value="TreeGrafter"/>
</dbReference>
<dbReference type="Proteomes" id="UP000533954">
    <property type="component" value="Unassembled WGS sequence"/>
</dbReference>
<dbReference type="Gene3D" id="2.60.40.150">
    <property type="entry name" value="C2 domain"/>
    <property type="match status" value="2"/>
</dbReference>
<evidence type="ECO:0000313" key="5">
    <source>
        <dbReference type="Proteomes" id="UP000533954"/>
    </source>
</evidence>
<proteinExistence type="inferred from homology"/>
<dbReference type="GO" id="GO:0030424">
    <property type="term" value="C:axon"/>
    <property type="evidence" value="ECO:0007669"/>
    <property type="project" value="TreeGrafter"/>
</dbReference>
<evidence type="ECO:0000259" key="3">
    <source>
        <dbReference type="PROSITE" id="PS50004"/>
    </source>
</evidence>
<dbReference type="GO" id="GO:0005544">
    <property type="term" value="F:calcium-dependent phospholipid binding"/>
    <property type="evidence" value="ECO:0007669"/>
    <property type="project" value="TreeGrafter"/>
</dbReference>
<feature type="domain" description="C2" evidence="3">
    <location>
        <begin position="157"/>
        <end position="276"/>
    </location>
</feature>
<dbReference type="InterPro" id="IPR035892">
    <property type="entry name" value="C2_domain_sf"/>
</dbReference>
<dbReference type="CDD" id="cd08407">
    <property type="entry name" value="C2B_Synaptotagmin-13"/>
    <property type="match status" value="1"/>
</dbReference>
<dbReference type="PANTHER" id="PTHR10024:SF250">
    <property type="entry name" value="SYNAPTOTAGMIN-13"/>
    <property type="match status" value="1"/>
</dbReference>
<dbReference type="SMART" id="SM00239">
    <property type="entry name" value="C2"/>
    <property type="match status" value="2"/>
</dbReference>
<dbReference type="InterPro" id="IPR028692">
    <property type="entry name" value="Syt13_C2B"/>
</dbReference>
<dbReference type="GO" id="GO:0005509">
    <property type="term" value="F:calcium ion binding"/>
    <property type="evidence" value="ECO:0007669"/>
    <property type="project" value="TreeGrafter"/>
</dbReference>
<dbReference type="GO" id="GO:0001786">
    <property type="term" value="F:phosphatidylserine binding"/>
    <property type="evidence" value="ECO:0007669"/>
    <property type="project" value="TreeGrafter"/>
</dbReference>
<evidence type="ECO:0000256" key="1">
    <source>
        <dbReference type="ARBA" id="ARBA00006996"/>
    </source>
</evidence>
<dbReference type="FunFam" id="2.60.40.150:FF:000101">
    <property type="entry name" value="Synaptotagmin 13"/>
    <property type="match status" value="1"/>
</dbReference>
<organism evidence="4 5">
    <name type="scientific">Eudromia elegans</name>
    <name type="common">Elegant crested-tinamou</name>
    <dbReference type="NCBI Taxonomy" id="8805"/>
    <lineage>
        <taxon>Eukaryota</taxon>
        <taxon>Metazoa</taxon>
        <taxon>Chordata</taxon>
        <taxon>Craniata</taxon>
        <taxon>Vertebrata</taxon>
        <taxon>Euteleostomi</taxon>
        <taxon>Archelosauria</taxon>
        <taxon>Archosauria</taxon>
        <taxon>Dinosauria</taxon>
        <taxon>Saurischia</taxon>
        <taxon>Theropoda</taxon>
        <taxon>Coelurosauria</taxon>
        <taxon>Aves</taxon>
        <taxon>Palaeognathae</taxon>
        <taxon>Tinamiformes</taxon>
        <taxon>Tinamidae</taxon>
        <taxon>Eudromia</taxon>
    </lineage>
</organism>
<dbReference type="GO" id="GO:0005886">
    <property type="term" value="C:plasma membrane"/>
    <property type="evidence" value="ECO:0007669"/>
    <property type="project" value="TreeGrafter"/>
</dbReference>
<comment type="similarity">
    <text evidence="1">Belongs to the synaptotagmin family.</text>
</comment>
<dbReference type="GO" id="GO:0031045">
    <property type="term" value="C:dense core granule"/>
    <property type="evidence" value="ECO:0007669"/>
    <property type="project" value="TreeGrafter"/>
</dbReference>
<dbReference type="OrthoDB" id="9997431at2759"/>
<keyword evidence="5" id="KW-1185">Reference proteome</keyword>
<protein>
    <submittedName>
        <fullName evidence="4">SYT13 protein</fullName>
    </submittedName>
</protein>
<dbReference type="PANTHER" id="PTHR10024">
    <property type="entry name" value="SYNAPTOTAGMIN"/>
    <property type="match status" value="1"/>
</dbReference>
<dbReference type="GO" id="GO:0030672">
    <property type="term" value="C:synaptic vesicle membrane"/>
    <property type="evidence" value="ECO:0007669"/>
    <property type="project" value="TreeGrafter"/>
</dbReference>